<dbReference type="SFLD" id="SFLDG01067">
    <property type="entry name" value="SPASM/twitch_domain_containing"/>
    <property type="match status" value="1"/>
</dbReference>
<evidence type="ECO:0000313" key="8">
    <source>
        <dbReference type="Proteomes" id="UP001344906"/>
    </source>
</evidence>
<dbReference type="SUPFAM" id="SSF102114">
    <property type="entry name" value="Radical SAM enzymes"/>
    <property type="match status" value="1"/>
</dbReference>
<evidence type="ECO:0000256" key="5">
    <source>
        <dbReference type="ARBA" id="ARBA00023601"/>
    </source>
</evidence>
<evidence type="ECO:0000256" key="2">
    <source>
        <dbReference type="ARBA" id="ARBA00022723"/>
    </source>
</evidence>
<evidence type="ECO:0000256" key="3">
    <source>
        <dbReference type="ARBA" id="ARBA00023004"/>
    </source>
</evidence>
<gene>
    <name evidence="7" type="ORF">KDH_08970</name>
</gene>
<comment type="caution">
    <text evidence="7">The sequence shown here is derived from an EMBL/GenBank/DDBJ whole genome shotgun (WGS) entry which is preliminary data.</text>
</comment>
<dbReference type="RefSeq" id="WP_338247763.1">
    <property type="nucleotide sequence ID" value="NZ_BSRI01000001.1"/>
</dbReference>
<comment type="similarity">
    <text evidence="5">Belongs to the radical SAM superfamily. Anaerobic sulfatase-maturating enzyme family.</text>
</comment>
<evidence type="ECO:0000256" key="4">
    <source>
        <dbReference type="ARBA" id="ARBA00023014"/>
    </source>
</evidence>
<name>A0ABQ6FKE5_9CHLR</name>
<dbReference type="CDD" id="cd01335">
    <property type="entry name" value="Radical_SAM"/>
    <property type="match status" value="1"/>
</dbReference>
<proteinExistence type="inferred from homology"/>
<protein>
    <recommendedName>
        <fullName evidence="6">Radical SAM core domain-containing protein</fullName>
    </recommendedName>
</protein>
<dbReference type="Pfam" id="PF04055">
    <property type="entry name" value="Radical_SAM"/>
    <property type="match status" value="1"/>
</dbReference>
<dbReference type="Proteomes" id="UP001344906">
    <property type="component" value="Unassembled WGS sequence"/>
</dbReference>
<evidence type="ECO:0000313" key="7">
    <source>
        <dbReference type="EMBL" id="GLV54048.1"/>
    </source>
</evidence>
<reference evidence="7 8" key="1">
    <citation type="submission" date="2023-02" db="EMBL/GenBank/DDBJ databases">
        <title>Dictyobacter halimunensis sp. nov., a new member of the class Ktedonobacteria from forest soil in a geothermal area.</title>
        <authorList>
            <person name="Rachmania M.K."/>
            <person name="Ningsih F."/>
            <person name="Sakai Y."/>
            <person name="Yabe S."/>
            <person name="Yokota A."/>
            <person name="Sjamsuridzal W."/>
        </authorList>
    </citation>
    <scope>NUCLEOTIDE SEQUENCE [LARGE SCALE GENOMIC DNA]</scope>
    <source>
        <strain evidence="7 8">S3.2.2.5</strain>
    </source>
</reference>
<dbReference type="PROSITE" id="PS51918">
    <property type="entry name" value="RADICAL_SAM"/>
    <property type="match status" value="1"/>
</dbReference>
<dbReference type="EMBL" id="BSRI01000001">
    <property type="protein sequence ID" value="GLV54048.1"/>
    <property type="molecule type" value="Genomic_DNA"/>
</dbReference>
<dbReference type="InterPro" id="IPR013785">
    <property type="entry name" value="Aldolase_TIM"/>
</dbReference>
<keyword evidence="3" id="KW-0408">Iron</keyword>
<sequence length="677" mass="76482">MTVELRPFGVACNIACQYCYQNPQREAGNFRQSYHMDLMKQAVAREGGPFTLFGGEPLLLPLDDLEELLRWGMQEYGRSGIQTNGILLSPEHIRLFKKYNVHIGVSIDGPGELNDLRWHVDLDKTRHNTQIAQSNIERLCRERLHPGLIVTLHRVNAVADRLPRLLDWVRQMDKLGIRSMRLHLLEAENEHIRQAYSLNDEENVHALLSFAELQAELQYLRFDVLDEMENSLLGQDQHVSCVWQACDPYTTEAVHGVEGNGQSSNCGRTNKDGIDFVKAEHPGYQRSIALYQTPQDDGGCLGCRFFMMCKGQCPGTARQGDWRNRSELCGVWKSVFRHLEEKLCQQKRMPLSIHPLRPALEQHMLAYWARGRNVPMHVALRDLLAGERSNTDMEHGTVQMPSFVRAAFVGEVQRIQWQPRLEAIRAALARLGILAVSKQILPSALISVAPAEVLACHNFAAAQGLHTRLVSGPPRGRREWMIVGSERACTHWQQAWEAGNGEELDALRGAPPCCQNAHLQLRQSGYSDPVHWHLLNRQPGADDREIPSLEMVEISGPPAINVLLRPLGLNFLNYQPCGPTCEASLRLSESLIALGRQAGMTEEMAWLLEVLDWPVEWTALHGIAEIKTGIIKLAYDTDYTAGKVTIHYRGAHWRRTPRVGSPLPIVNHNISAAHWRF</sequence>
<keyword evidence="4" id="KW-0411">Iron-sulfur</keyword>
<evidence type="ECO:0000259" key="6">
    <source>
        <dbReference type="PROSITE" id="PS51918"/>
    </source>
</evidence>
<feature type="domain" description="Radical SAM core" evidence="6">
    <location>
        <begin position="1"/>
        <end position="223"/>
    </location>
</feature>
<dbReference type="PANTHER" id="PTHR43273">
    <property type="entry name" value="ANAEROBIC SULFATASE-MATURATING ENZYME HOMOLOG ASLB-RELATED"/>
    <property type="match status" value="1"/>
</dbReference>
<dbReference type="PANTHER" id="PTHR43273:SF3">
    <property type="entry name" value="ANAEROBIC SULFATASE-MATURATING ENZYME HOMOLOG ASLB-RELATED"/>
    <property type="match status" value="1"/>
</dbReference>
<keyword evidence="8" id="KW-1185">Reference proteome</keyword>
<dbReference type="InterPro" id="IPR007197">
    <property type="entry name" value="rSAM"/>
</dbReference>
<organism evidence="7 8">
    <name type="scientific">Dictyobacter halimunensis</name>
    <dbReference type="NCBI Taxonomy" id="3026934"/>
    <lineage>
        <taxon>Bacteria</taxon>
        <taxon>Bacillati</taxon>
        <taxon>Chloroflexota</taxon>
        <taxon>Ktedonobacteria</taxon>
        <taxon>Ktedonobacterales</taxon>
        <taxon>Dictyobacteraceae</taxon>
        <taxon>Dictyobacter</taxon>
    </lineage>
</organism>
<accession>A0ABQ6FKE5</accession>
<keyword evidence="2" id="KW-0479">Metal-binding</keyword>
<dbReference type="Gene3D" id="3.20.20.70">
    <property type="entry name" value="Aldolase class I"/>
    <property type="match status" value="1"/>
</dbReference>
<dbReference type="InterPro" id="IPR058240">
    <property type="entry name" value="rSAM_sf"/>
</dbReference>
<keyword evidence="1" id="KW-0949">S-adenosyl-L-methionine</keyword>
<dbReference type="InterPro" id="IPR023867">
    <property type="entry name" value="Sulphatase_maturase_rSAM"/>
</dbReference>
<evidence type="ECO:0000256" key="1">
    <source>
        <dbReference type="ARBA" id="ARBA00022691"/>
    </source>
</evidence>
<dbReference type="SFLD" id="SFLDS00029">
    <property type="entry name" value="Radical_SAM"/>
    <property type="match status" value="1"/>
</dbReference>